<organism evidence="1 2">
    <name type="scientific">Zea mays</name>
    <name type="common">Maize</name>
    <dbReference type="NCBI Taxonomy" id="4577"/>
    <lineage>
        <taxon>Eukaryota</taxon>
        <taxon>Viridiplantae</taxon>
        <taxon>Streptophyta</taxon>
        <taxon>Embryophyta</taxon>
        <taxon>Tracheophyta</taxon>
        <taxon>Spermatophyta</taxon>
        <taxon>Magnoliopsida</taxon>
        <taxon>Liliopsida</taxon>
        <taxon>Poales</taxon>
        <taxon>Poaceae</taxon>
        <taxon>PACMAD clade</taxon>
        <taxon>Panicoideae</taxon>
        <taxon>Andropogonodae</taxon>
        <taxon>Andropogoneae</taxon>
        <taxon>Tripsacinae</taxon>
        <taxon>Zea</taxon>
    </lineage>
</organism>
<keyword evidence="2" id="KW-1185">Reference proteome</keyword>
<sequence>MDSLHLSYPTWIQNFYKHACRVMEWPLASKITPTNYISYQIILNIFPGCIKPKLLSSNMRNKYVSKLSKRTLAGCDACDYSSVLLIECTLFEYRYTLRKLLQQFEWFCCYHT</sequence>
<protein>
    <submittedName>
        <fullName evidence="1">Uncharacterized protein</fullName>
    </submittedName>
</protein>
<dbReference type="Proteomes" id="UP000007305">
    <property type="component" value="Chromosome 6"/>
</dbReference>
<dbReference type="Gramene" id="Zm00001eb288050_T001">
    <property type="protein sequence ID" value="Zm00001eb288050_P001"/>
    <property type="gene ID" value="Zm00001eb288050"/>
</dbReference>
<proteinExistence type="predicted"/>
<dbReference type="InParanoid" id="A0A804PZQ2"/>
<reference evidence="1" key="3">
    <citation type="submission" date="2021-05" db="UniProtKB">
        <authorList>
            <consortium name="EnsemblPlants"/>
        </authorList>
    </citation>
    <scope>IDENTIFICATION</scope>
    <source>
        <strain evidence="1">cv. B73</strain>
    </source>
</reference>
<evidence type="ECO:0000313" key="2">
    <source>
        <dbReference type="Proteomes" id="UP000007305"/>
    </source>
</evidence>
<accession>A0A804PZQ2</accession>
<evidence type="ECO:0000313" key="1">
    <source>
        <dbReference type="EnsemblPlants" id="Zm00001eb288050_P001"/>
    </source>
</evidence>
<reference evidence="1" key="2">
    <citation type="submission" date="2019-07" db="EMBL/GenBank/DDBJ databases">
        <authorList>
            <person name="Seetharam A."/>
            <person name="Woodhouse M."/>
            <person name="Cannon E."/>
        </authorList>
    </citation>
    <scope>NUCLEOTIDE SEQUENCE [LARGE SCALE GENOMIC DNA]</scope>
    <source>
        <strain evidence="1">cv. B73</strain>
    </source>
</reference>
<reference evidence="2" key="1">
    <citation type="journal article" date="2009" name="Science">
        <title>The B73 maize genome: complexity, diversity, and dynamics.</title>
        <authorList>
            <person name="Schnable P.S."/>
            <person name="Ware D."/>
            <person name="Fulton R.S."/>
            <person name="Stein J.C."/>
            <person name="Wei F."/>
            <person name="Pasternak S."/>
            <person name="Liang C."/>
            <person name="Zhang J."/>
            <person name="Fulton L."/>
            <person name="Graves T.A."/>
            <person name="Minx P."/>
            <person name="Reily A.D."/>
            <person name="Courtney L."/>
            <person name="Kruchowski S.S."/>
            <person name="Tomlinson C."/>
            <person name="Strong C."/>
            <person name="Delehaunty K."/>
            <person name="Fronick C."/>
            <person name="Courtney B."/>
            <person name="Rock S.M."/>
            <person name="Belter E."/>
            <person name="Du F."/>
            <person name="Kim K."/>
            <person name="Abbott R.M."/>
            <person name="Cotton M."/>
            <person name="Levy A."/>
            <person name="Marchetto P."/>
            <person name="Ochoa K."/>
            <person name="Jackson S.M."/>
            <person name="Gillam B."/>
            <person name="Chen W."/>
            <person name="Yan L."/>
            <person name="Higginbotham J."/>
            <person name="Cardenas M."/>
            <person name="Waligorski J."/>
            <person name="Applebaum E."/>
            <person name="Phelps L."/>
            <person name="Falcone J."/>
            <person name="Kanchi K."/>
            <person name="Thane T."/>
            <person name="Scimone A."/>
            <person name="Thane N."/>
            <person name="Henke J."/>
            <person name="Wang T."/>
            <person name="Ruppert J."/>
            <person name="Shah N."/>
            <person name="Rotter K."/>
            <person name="Hodges J."/>
            <person name="Ingenthron E."/>
            <person name="Cordes M."/>
            <person name="Kohlberg S."/>
            <person name="Sgro J."/>
            <person name="Delgado B."/>
            <person name="Mead K."/>
            <person name="Chinwalla A."/>
            <person name="Leonard S."/>
            <person name="Crouse K."/>
            <person name="Collura K."/>
            <person name="Kudrna D."/>
            <person name="Currie J."/>
            <person name="He R."/>
            <person name="Angelova A."/>
            <person name="Rajasekar S."/>
            <person name="Mueller T."/>
            <person name="Lomeli R."/>
            <person name="Scara G."/>
            <person name="Ko A."/>
            <person name="Delaney K."/>
            <person name="Wissotski M."/>
            <person name="Lopez G."/>
            <person name="Campos D."/>
            <person name="Braidotti M."/>
            <person name="Ashley E."/>
            <person name="Golser W."/>
            <person name="Kim H."/>
            <person name="Lee S."/>
            <person name="Lin J."/>
            <person name="Dujmic Z."/>
            <person name="Kim W."/>
            <person name="Talag J."/>
            <person name="Zuccolo A."/>
            <person name="Fan C."/>
            <person name="Sebastian A."/>
            <person name="Kramer M."/>
            <person name="Spiegel L."/>
            <person name="Nascimento L."/>
            <person name="Zutavern T."/>
            <person name="Miller B."/>
            <person name="Ambroise C."/>
            <person name="Muller S."/>
            <person name="Spooner W."/>
            <person name="Narechania A."/>
            <person name="Ren L."/>
            <person name="Wei S."/>
            <person name="Kumari S."/>
            <person name="Faga B."/>
            <person name="Levy M.J."/>
            <person name="McMahan L."/>
            <person name="Van Buren P."/>
            <person name="Vaughn M.W."/>
            <person name="Ying K."/>
            <person name="Yeh C.-T."/>
            <person name="Emrich S.J."/>
            <person name="Jia Y."/>
            <person name="Kalyanaraman A."/>
            <person name="Hsia A.-P."/>
            <person name="Barbazuk W.B."/>
            <person name="Baucom R.S."/>
            <person name="Brutnell T.P."/>
            <person name="Carpita N.C."/>
            <person name="Chaparro C."/>
            <person name="Chia J.-M."/>
            <person name="Deragon J.-M."/>
            <person name="Estill J.C."/>
            <person name="Fu Y."/>
            <person name="Jeddeloh J.A."/>
            <person name="Han Y."/>
            <person name="Lee H."/>
            <person name="Li P."/>
            <person name="Lisch D.R."/>
            <person name="Liu S."/>
            <person name="Liu Z."/>
            <person name="Nagel D.H."/>
            <person name="McCann M.C."/>
            <person name="SanMiguel P."/>
            <person name="Myers A.M."/>
            <person name="Nettleton D."/>
            <person name="Nguyen J."/>
            <person name="Penning B.W."/>
            <person name="Ponnala L."/>
            <person name="Schneider K.L."/>
            <person name="Schwartz D.C."/>
            <person name="Sharma A."/>
            <person name="Soderlund C."/>
            <person name="Springer N.M."/>
            <person name="Sun Q."/>
            <person name="Wang H."/>
            <person name="Waterman M."/>
            <person name="Westerman R."/>
            <person name="Wolfgruber T.K."/>
            <person name="Yang L."/>
            <person name="Yu Y."/>
            <person name="Zhang L."/>
            <person name="Zhou S."/>
            <person name="Zhu Q."/>
            <person name="Bennetzen J.L."/>
            <person name="Dawe R.K."/>
            <person name="Jiang J."/>
            <person name="Jiang N."/>
            <person name="Presting G.G."/>
            <person name="Wessler S.R."/>
            <person name="Aluru S."/>
            <person name="Martienssen R.A."/>
            <person name="Clifton S.W."/>
            <person name="McCombie W.R."/>
            <person name="Wing R.A."/>
            <person name="Wilson R.K."/>
        </authorList>
    </citation>
    <scope>NUCLEOTIDE SEQUENCE [LARGE SCALE GENOMIC DNA]</scope>
    <source>
        <strain evidence="2">cv. B73</strain>
    </source>
</reference>
<dbReference type="AlphaFoldDB" id="A0A804PZQ2"/>
<dbReference type="EnsemblPlants" id="Zm00001eb288050_T001">
    <property type="protein sequence ID" value="Zm00001eb288050_P001"/>
    <property type="gene ID" value="Zm00001eb288050"/>
</dbReference>
<name>A0A804PZQ2_MAIZE</name>